<reference evidence="11 14" key="2">
    <citation type="submission" date="2016-11" db="EMBL/GenBank/DDBJ databases">
        <title>Genomic analysis of Caldithrix abyssi and proposal of a novel bacterial phylum Caldithrichaeota.</title>
        <authorList>
            <person name="Kublanov I."/>
            <person name="Sigalova O."/>
            <person name="Gavrilov S."/>
            <person name="Lebedinsky A."/>
            <person name="Ivanova N."/>
            <person name="Daum C."/>
            <person name="Reddy T."/>
            <person name="Klenk H.P."/>
            <person name="Goker M."/>
            <person name="Reva O."/>
            <person name="Miroshnichenko M."/>
            <person name="Kyprides N."/>
            <person name="Woyke T."/>
            <person name="Gelfand M."/>
        </authorList>
    </citation>
    <scope>NUCLEOTIDE SEQUENCE [LARGE SCALE GENOMIC DNA]</scope>
    <source>
        <strain evidence="11 14">LF13</strain>
    </source>
</reference>
<feature type="transmembrane region" description="Helical" evidence="10">
    <location>
        <begin position="187"/>
        <end position="208"/>
    </location>
</feature>
<feature type="transmembrane region" description="Helical" evidence="10">
    <location>
        <begin position="470"/>
        <end position="489"/>
    </location>
</feature>
<dbReference type="GO" id="GO:0034204">
    <property type="term" value="P:lipid translocation"/>
    <property type="evidence" value="ECO:0007669"/>
    <property type="project" value="TreeGrafter"/>
</dbReference>
<feature type="transmembrane region" description="Helical" evidence="10">
    <location>
        <begin position="134"/>
        <end position="153"/>
    </location>
</feature>
<comment type="subcellular location">
    <subcellularLocation>
        <location evidence="1">Cell membrane</location>
        <topology evidence="1">Multi-pass membrane protein</topology>
    </subcellularLocation>
</comment>
<evidence type="ECO:0000256" key="5">
    <source>
        <dbReference type="ARBA" id="ARBA00022984"/>
    </source>
</evidence>
<reference evidence="12 13" key="1">
    <citation type="submission" date="2011-09" db="EMBL/GenBank/DDBJ databases">
        <title>The permanent draft genome of Caldithrix abyssi DSM 13497.</title>
        <authorList>
            <consortium name="US DOE Joint Genome Institute (JGI-PGF)"/>
            <person name="Lucas S."/>
            <person name="Han J."/>
            <person name="Lapidus A."/>
            <person name="Bruce D."/>
            <person name="Goodwin L."/>
            <person name="Pitluck S."/>
            <person name="Peters L."/>
            <person name="Kyrpides N."/>
            <person name="Mavromatis K."/>
            <person name="Ivanova N."/>
            <person name="Mikhailova N."/>
            <person name="Chertkov O."/>
            <person name="Detter J.C."/>
            <person name="Tapia R."/>
            <person name="Han C."/>
            <person name="Land M."/>
            <person name="Hauser L."/>
            <person name="Markowitz V."/>
            <person name="Cheng J.-F."/>
            <person name="Hugenholtz P."/>
            <person name="Woyke T."/>
            <person name="Wu D."/>
            <person name="Spring S."/>
            <person name="Brambilla E."/>
            <person name="Klenk H.-P."/>
            <person name="Eisen J.A."/>
        </authorList>
    </citation>
    <scope>NUCLEOTIDE SEQUENCE [LARGE SCALE GENOMIC DNA]</scope>
    <source>
        <strain evidence="12 13">DSM 13497</strain>
    </source>
</reference>
<dbReference type="KEGG" id="caby:Cabys_3449"/>
<evidence type="ECO:0000313" key="14">
    <source>
        <dbReference type="Proteomes" id="UP000183868"/>
    </source>
</evidence>
<feature type="transmembrane region" description="Helical" evidence="10">
    <location>
        <begin position="309"/>
        <end position="333"/>
    </location>
</feature>
<evidence type="ECO:0000313" key="13">
    <source>
        <dbReference type="Proteomes" id="UP000004671"/>
    </source>
</evidence>
<dbReference type="GO" id="GO:0005886">
    <property type="term" value="C:plasma membrane"/>
    <property type="evidence" value="ECO:0007669"/>
    <property type="project" value="UniProtKB-SubCell"/>
</dbReference>
<evidence type="ECO:0000256" key="2">
    <source>
        <dbReference type="ARBA" id="ARBA00022475"/>
    </source>
</evidence>
<evidence type="ECO:0000256" key="10">
    <source>
        <dbReference type="SAM" id="Phobius"/>
    </source>
</evidence>
<dbReference type="Proteomes" id="UP000004671">
    <property type="component" value="Chromosome"/>
</dbReference>
<evidence type="ECO:0000313" key="11">
    <source>
        <dbReference type="EMBL" id="APF20195.1"/>
    </source>
</evidence>
<organism evidence="12 13">
    <name type="scientific">Caldithrix abyssi DSM 13497</name>
    <dbReference type="NCBI Taxonomy" id="880073"/>
    <lineage>
        <taxon>Bacteria</taxon>
        <taxon>Pseudomonadati</taxon>
        <taxon>Calditrichota</taxon>
        <taxon>Calditrichia</taxon>
        <taxon>Calditrichales</taxon>
        <taxon>Calditrichaceae</taxon>
        <taxon>Caldithrix</taxon>
    </lineage>
</organism>
<dbReference type="OrthoDB" id="9804143at2"/>
<feature type="transmembrane region" description="Helical" evidence="10">
    <location>
        <begin position="12"/>
        <end position="35"/>
    </location>
</feature>
<accession>H1XS89</accession>
<feature type="transmembrane region" description="Helical" evidence="10">
    <location>
        <begin position="267"/>
        <end position="288"/>
    </location>
</feature>
<dbReference type="InterPro" id="IPR004268">
    <property type="entry name" value="MurJ"/>
</dbReference>
<feature type="transmembrane region" description="Helical" evidence="10">
    <location>
        <begin position="408"/>
        <end position="433"/>
    </location>
</feature>
<dbReference type="Proteomes" id="UP000183868">
    <property type="component" value="Chromosome"/>
</dbReference>
<evidence type="ECO:0000256" key="8">
    <source>
        <dbReference type="ARBA" id="ARBA00060041"/>
    </source>
</evidence>
<name>H1XS89_CALAY</name>
<dbReference type="EMBL" id="CP018099">
    <property type="protein sequence ID" value="APF20195.1"/>
    <property type="molecule type" value="Genomic_DNA"/>
</dbReference>
<dbReference type="PANTHER" id="PTHR47019:SF1">
    <property type="entry name" value="LIPID II FLIPPASE MURJ"/>
    <property type="match status" value="1"/>
</dbReference>
<comment type="similarity">
    <text evidence="9">Belongs to the MurJ/MviN family.</text>
</comment>
<evidence type="ECO:0000313" key="12">
    <source>
        <dbReference type="EMBL" id="EHO40253.1"/>
    </source>
</evidence>
<gene>
    <name evidence="11" type="ORF">Cabys_3449</name>
    <name evidence="12" type="ORF">Calab_0610</name>
</gene>
<keyword evidence="4" id="KW-0133">Cell shape</keyword>
<keyword evidence="13" id="KW-1185">Reference proteome</keyword>
<evidence type="ECO:0000256" key="4">
    <source>
        <dbReference type="ARBA" id="ARBA00022960"/>
    </source>
</evidence>
<dbReference type="Pfam" id="PF03023">
    <property type="entry name" value="MurJ"/>
    <property type="match status" value="1"/>
</dbReference>
<dbReference type="GO" id="GO:0008360">
    <property type="term" value="P:regulation of cell shape"/>
    <property type="evidence" value="ECO:0007669"/>
    <property type="project" value="UniProtKB-KW"/>
</dbReference>
<dbReference type="FunCoup" id="H1XS89">
    <property type="interactions" value="331"/>
</dbReference>
<dbReference type="InterPro" id="IPR051050">
    <property type="entry name" value="Lipid_II_flippase_MurJ/MviN"/>
</dbReference>
<sequence length="496" mass="56625">MKKNIPTLFKSIGYVTIGTILGKISGFLKHYLVVYSFGLTEYADAFFVANIIPEMLVNILISGLLAGAFIPVASEVLAIEGKKRFSDFISSLFIFVGILSLIFSMLLFFIPDLIAKVLAPGYTVNQLKIVSNLLRYFSPGIIFLGLAAILAGILQSLEDFRIVSFGLLIYNVTFIGSLLIFSPRYHVLSAGLGISLGAFFWFGSHFLFTYRMMKWKPAFSAVVAYLKKTAKLAVPSLLIITISNMVLLVEKNFASRFVAGTISELNLAFRLSHLFLIVLILPLSTVLLPRMTKYFSQKQYDKIKATIQSVMQIITAILILFFIFFVYNAHFVTKMTYFFLHVDSKNLLLISEYALWYAVSFIGLFYYMFLLRVFYSMQQIWEIVKANLIGMAFYLIFLSILIPKLEVYAFPIAYSIYAIVTTIYLALYLNFKLFPRSNILGQNKIFYVASIFYVLIAINVKIFWGAKNGVLEDILFSLIFLSFYIYFLLRKKVFNW</sequence>
<feature type="transmembrane region" description="Helical" evidence="10">
    <location>
        <begin position="55"/>
        <end position="79"/>
    </location>
</feature>
<dbReference type="HOGENOM" id="CLU_549454_0_0_0"/>
<dbReference type="eggNOG" id="COG0728">
    <property type="taxonomic scope" value="Bacteria"/>
</dbReference>
<keyword evidence="5" id="KW-0573">Peptidoglycan synthesis</keyword>
<dbReference type="AlphaFoldDB" id="H1XS89"/>
<proteinExistence type="inferred from homology"/>
<dbReference type="GO" id="GO:0015648">
    <property type="term" value="F:lipid-linked peptidoglycan transporter activity"/>
    <property type="evidence" value="ECO:0007669"/>
    <property type="project" value="TreeGrafter"/>
</dbReference>
<keyword evidence="7 10" id="KW-0472">Membrane</keyword>
<evidence type="ECO:0000256" key="6">
    <source>
        <dbReference type="ARBA" id="ARBA00022989"/>
    </source>
</evidence>
<comment type="function">
    <text evidence="8">Involved in peptidoglycan biosynthesis. Transports lipid-linked peptidoglycan precursors from the inner to the outer leaflet of the cytoplasmic membrane.</text>
</comment>
<feature type="transmembrane region" description="Helical" evidence="10">
    <location>
        <begin position="91"/>
        <end position="114"/>
    </location>
</feature>
<protein>
    <submittedName>
        <fullName evidence="11">Murein biosynthesis integral membrane protein MurJ</fullName>
    </submittedName>
    <submittedName>
        <fullName evidence="12">Virulence factor MVIN family protein</fullName>
    </submittedName>
</protein>
<keyword evidence="2" id="KW-1003">Cell membrane</keyword>
<feature type="transmembrane region" description="Helical" evidence="10">
    <location>
        <begin position="229"/>
        <end position="247"/>
    </location>
</feature>
<dbReference type="PANTHER" id="PTHR47019">
    <property type="entry name" value="LIPID II FLIPPASE MURJ"/>
    <property type="match status" value="1"/>
</dbReference>
<dbReference type="RefSeq" id="WP_006927201.1">
    <property type="nucleotide sequence ID" value="NZ_CM001402.1"/>
</dbReference>
<evidence type="ECO:0000256" key="1">
    <source>
        <dbReference type="ARBA" id="ARBA00004651"/>
    </source>
</evidence>
<feature type="transmembrane region" description="Helical" evidence="10">
    <location>
        <begin position="445"/>
        <end position="464"/>
    </location>
</feature>
<feature type="transmembrane region" description="Helical" evidence="10">
    <location>
        <begin position="160"/>
        <end position="181"/>
    </location>
</feature>
<evidence type="ECO:0000256" key="7">
    <source>
        <dbReference type="ARBA" id="ARBA00023136"/>
    </source>
</evidence>
<evidence type="ECO:0000256" key="9">
    <source>
        <dbReference type="ARBA" id="ARBA00061532"/>
    </source>
</evidence>
<feature type="transmembrane region" description="Helical" evidence="10">
    <location>
        <begin position="383"/>
        <end position="402"/>
    </location>
</feature>
<keyword evidence="6 10" id="KW-1133">Transmembrane helix</keyword>
<keyword evidence="3 10" id="KW-0812">Transmembrane</keyword>
<dbReference type="PaxDb" id="880073-Calab_0610"/>
<dbReference type="STRING" id="880073.Cabys_3449"/>
<dbReference type="PRINTS" id="PR01806">
    <property type="entry name" value="VIRFACTRMVIN"/>
</dbReference>
<feature type="transmembrane region" description="Helical" evidence="10">
    <location>
        <begin position="353"/>
        <end position="371"/>
    </location>
</feature>
<dbReference type="InParanoid" id="H1XS89"/>
<dbReference type="EMBL" id="CM001402">
    <property type="protein sequence ID" value="EHO40253.1"/>
    <property type="molecule type" value="Genomic_DNA"/>
</dbReference>
<dbReference type="GO" id="GO:0009252">
    <property type="term" value="P:peptidoglycan biosynthetic process"/>
    <property type="evidence" value="ECO:0007669"/>
    <property type="project" value="UniProtKB-KW"/>
</dbReference>
<evidence type="ECO:0000256" key="3">
    <source>
        <dbReference type="ARBA" id="ARBA00022692"/>
    </source>
</evidence>